<feature type="repeat" description="TPR" evidence="3">
    <location>
        <begin position="932"/>
        <end position="965"/>
    </location>
</feature>
<feature type="repeat" description="TPR" evidence="3">
    <location>
        <begin position="1168"/>
        <end position="1201"/>
    </location>
</feature>
<feature type="domain" description="DUF3857" evidence="5">
    <location>
        <begin position="63"/>
        <end position="230"/>
    </location>
</feature>
<dbReference type="AlphaFoldDB" id="A0A2T5FZF7"/>
<dbReference type="PANTHER" id="PTHR44858:SF1">
    <property type="entry name" value="UDP-N-ACETYLGLUCOSAMINE--PEPTIDE N-ACETYLGLUCOSAMINYLTRANSFERASE SPINDLY-RELATED"/>
    <property type="match status" value="1"/>
</dbReference>
<comment type="caution">
    <text evidence="6">The sequence shown here is derived from an EMBL/GenBank/DDBJ whole genome shotgun (WGS) entry which is preliminary data.</text>
</comment>
<reference evidence="6 7" key="1">
    <citation type="submission" date="2017-09" db="EMBL/GenBank/DDBJ databases">
        <title>Sphingomonas panjinensis sp.nov., isolated from oil-contaminated soil.</title>
        <authorList>
            <person name="Wang L."/>
            <person name="Chen L."/>
        </authorList>
    </citation>
    <scope>NUCLEOTIDE SEQUENCE [LARGE SCALE GENOMIC DNA]</scope>
    <source>
        <strain evidence="6 7">FW-11</strain>
    </source>
</reference>
<dbReference type="Gene3D" id="1.25.40.10">
    <property type="entry name" value="Tetratricopeptide repeat domain"/>
    <property type="match status" value="6"/>
</dbReference>
<dbReference type="EMBL" id="NWBU01000005">
    <property type="protein sequence ID" value="PTQ12047.1"/>
    <property type="molecule type" value="Genomic_DNA"/>
</dbReference>
<evidence type="ECO:0000256" key="3">
    <source>
        <dbReference type="PROSITE-ProRule" id="PRU00339"/>
    </source>
</evidence>
<dbReference type="Pfam" id="PF13414">
    <property type="entry name" value="TPR_11"/>
    <property type="match status" value="1"/>
</dbReference>
<feature type="chain" id="PRO_5015588079" description="DUF3857 domain-containing protein" evidence="4">
    <location>
        <begin position="21"/>
        <end position="1246"/>
    </location>
</feature>
<dbReference type="SUPFAM" id="SSF48452">
    <property type="entry name" value="TPR-like"/>
    <property type="match status" value="4"/>
</dbReference>
<dbReference type="Proteomes" id="UP000244162">
    <property type="component" value="Unassembled WGS sequence"/>
</dbReference>
<keyword evidence="4" id="KW-0732">Signal</keyword>
<dbReference type="RefSeq" id="WP_107966912.1">
    <property type="nucleotide sequence ID" value="NZ_NWBU01000005.1"/>
</dbReference>
<keyword evidence="7" id="KW-1185">Reference proteome</keyword>
<feature type="repeat" description="TPR" evidence="3">
    <location>
        <begin position="798"/>
        <end position="831"/>
    </location>
</feature>
<dbReference type="InterPro" id="IPR019734">
    <property type="entry name" value="TPR_rpt"/>
</dbReference>
<organism evidence="6 7">
    <name type="scientific">Sphingomonas oleivorans</name>
    <dbReference type="NCBI Taxonomy" id="1735121"/>
    <lineage>
        <taxon>Bacteria</taxon>
        <taxon>Pseudomonadati</taxon>
        <taxon>Pseudomonadota</taxon>
        <taxon>Alphaproteobacteria</taxon>
        <taxon>Sphingomonadales</taxon>
        <taxon>Sphingomonadaceae</taxon>
        <taxon>Sphingomonas</taxon>
    </lineage>
</organism>
<feature type="repeat" description="TPR" evidence="3">
    <location>
        <begin position="1066"/>
        <end position="1099"/>
    </location>
</feature>
<name>A0A2T5FZF7_9SPHN</name>
<dbReference type="OrthoDB" id="98874at2"/>
<dbReference type="PROSITE" id="PS50005">
    <property type="entry name" value="TPR"/>
    <property type="match status" value="6"/>
</dbReference>
<dbReference type="Pfam" id="PF13432">
    <property type="entry name" value="TPR_16"/>
    <property type="match status" value="3"/>
</dbReference>
<protein>
    <recommendedName>
        <fullName evidence="5">DUF3857 domain-containing protein</fullName>
    </recommendedName>
</protein>
<dbReference type="Pfam" id="PF12969">
    <property type="entry name" value="DUF3857"/>
    <property type="match status" value="1"/>
</dbReference>
<dbReference type="Pfam" id="PF13181">
    <property type="entry name" value="TPR_8"/>
    <property type="match status" value="1"/>
</dbReference>
<keyword evidence="2 3" id="KW-0802">TPR repeat</keyword>
<evidence type="ECO:0000313" key="7">
    <source>
        <dbReference type="Proteomes" id="UP000244162"/>
    </source>
</evidence>
<keyword evidence="1" id="KW-0677">Repeat</keyword>
<gene>
    <name evidence="6" type="ORF">CLG96_05575</name>
</gene>
<dbReference type="Gene3D" id="3.10.620.30">
    <property type="match status" value="1"/>
</dbReference>
<sequence length="1246" mass="134149">MRILALALIVSSALTSAAYAADKPVIGPAPAWVKPLTPPNASAKPDEAPVRILLSDQQVALEPGRQTIYSEVALRIQTPQGLAAGNISFPWRPDTDVLTVHKLLIRRGDQTIDVLASGQTFTVVRREQNLESATLDGVLTANIQPEGLQVGDVLEFAASVSSSDPTLKGHVEQIAGAWNGFPIGRAHLRMQWPTTLPARLRQAASLPALKPVKAGSATSVELSLDDVKPIIPPKGAPPRYHIGRLVEVTDFASWADLGALMAPLYEKAAVLPAQSPLRTELERIQNLSPDPKVRTEAALAMVQDKVRYVALAMGAGGYVPADAEVTWSRRYGDCKGKTALLLALLHAMGIQAEPVAVSTVFGDGLDARLPMVGLFNHVLVRATIAGRTYWLDGTRTGDTSLDRLTVPAFGWGLPLVAKGAALVRMVPAPLEIPTQDTSIRIDASAGISAPAPTKVETILRGDEALATNAVLANLVGEARDRALRDYWKNQYDFIDVKSVSASFDSKTGEQRLSMEGEAQLDWANGNYQTDGTNVGYRADFSRDPGPDREAPFAVPYPYFTRTHETILLPKGFGDFKLGTGMDVDQTAGGIEYRRHATVAGGVFTIEKTERSLVPEFPAKDAPAEQAALRMLADRPATLRMPSSYSYTGKDIAAVRADTPTTSAGYVSRARILIGRDLRKEALLDYDKAVELDPSNIYAWANRGIARIQVGDLAGAKSDLQKAEALDPTFVQNFIGHAMLADAERRPRDAVEAYTKAIAREPDNSYAIGHRALAYAVIGEEDRALADAAAAIKLDPDWIDLYSLRAGIYLEKGDRDHAIEEMRSAIAVDPKRAFSHVAAARIYAASDRRAEALKEYDQAIAIEPQAYIYAERSRVRSPDDRAARRADIDAALKLDPKSNDALVARAALQQDEGDTKAAIATWSQLLAASPDNPVLLAQGAQAYRQAGDYDRALAAAEAALKREPKIVDLYLMRANLFRSQGKAEDALREAAAVEAADPDNIYAHVVAASIYSAFHKDADAMKAYDRAIAIKPEAYIYLNRSLRRPQADAAGRQADLDAALKLDPNFADAIAAKAKLQVDSGDFTGAIATYSSALEKSPDNPALLVDRGIAYARSGDAASAEKDFAGARAKATEPVIFNNMCWSKATAGVALESALTDCNAALAKAPEAAGYLDSRGLVMLRLGRLDEAIADYDRALAKSPNIPSSLFGRAVAWARKGNKTRSDADAVAALKIDPDIRTDFERYGVKP</sequence>
<evidence type="ECO:0000256" key="1">
    <source>
        <dbReference type="ARBA" id="ARBA00022737"/>
    </source>
</evidence>
<dbReference type="InterPro" id="IPR011990">
    <property type="entry name" value="TPR-like_helical_dom_sf"/>
</dbReference>
<feature type="signal peptide" evidence="4">
    <location>
        <begin position="1"/>
        <end position="20"/>
    </location>
</feature>
<proteinExistence type="predicted"/>
<dbReference type="PANTHER" id="PTHR44858">
    <property type="entry name" value="TETRATRICOPEPTIDE REPEAT PROTEIN 6"/>
    <property type="match status" value="1"/>
</dbReference>
<dbReference type="SMART" id="SM00028">
    <property type="entry name" value="TPR"/>
    <property type="match status" value="14"/>
</dbReference>
<evidence type="ECO:0000259" key="5">
    <source>
        <dbReference type="Pfam" id="PF12969"/>
    </source>
</evidence>
<dbReference type="InterPro" id="IPR038765">
    <property type="entry name" value="Papain-like_cys_pep_sf"/>
</dbReference>
<accession>A0A2T5FZF7</accession>
<feature type="repeat" description="TPR" evidence="3">
    <location>
        <begin position="662"/>
        <end position="695"/>
    </location>
</feature>
<evidence type="ECO:0000313" key="6">
    <source>
        <dbReference type="EMBL" id="PTQ12047.1"/>
    </source>
</evidence>
<evidence type="ECO:0000256" key="4">
    <source>
        <dbReference type="SAM" id="SignalP"/>
    </source>
</evidence>
<dbReference type="InterPro" id="IPR050498">
    <property type="entry name" value="Ycf3"/>
</dbReference>
<dbReference type="InterPro" id="IPR024618">
    <property type="entry name" value="DUF3857"/>
</dbReference>
<feature type="repeat" description="TPR" evidence="3">
    <location>
        <begin position="832"/>
        <end position="865"/>
    </location>
</feature>
<evidence type="ECO:0000256" key="2">
    <source>
        <dbReference type="ARBA" id="ARBA00022803"/>
    </source>
</evidence>
<dbReference type="Gene3D" id="2.60.40.3140">
    <property type="match status" value="1"/>
</dbReference>
<dbReference type="SUPFAM" id="SSF54001">
    <property type="entry name" value="Cysteine proteinases"/>
    <property type="match status" value="1"/>
</dbReference>